<dbReference type="RefSeq" id="WP_210535244.1">
    <property type="nucleotide sequence ID" value="NZ_JAGKTC010000001.1"/>
</dbReference>
<reference evidence="2" key="1">
    <citation type="journal article" date="2016" name="Int. J. Syst. Evol. Microbiol.">
        <title>Pseudoxanthomonas helianthi sp. nov., isolated from roots of Jerusalem artichoke (Helianthus tuberosus).</title>
        <authorList>
            <person name="Kittiwongwattana C."/>
            <person name="Thawai C."/>
        </authorList>
    </citation>
    <scope>NUCLEOTIDE SEQUENCE</scope>
    <source>
        <strain evidence="2">110414</strain>
    </source>
</reference>
<proteinExistence type="predicted"/>
<keyword evidence="1" id="KW-1133">Transmembrane helix</keyword>
<organism evidence="2 3">
    <name type="scientific">Pseudoxanthomonas helianthi</name>
    <dbReference type="NCBI Taxonomy" id="1453541"/>
    <lineage>
        <taxon>Bacteria</taxon>
        <taxon>Pseudomonadati</taxon>
        <taxon>Pseudomonadota</taxon>
        <taxon>Gammaproteobacteria</taxon>
        <taxon>Lysobacterales</taxon>
        <taxon>Lysobacteraceae</taxon>
        <taxon>Pseudoxanthomonas</taxon>
    </lineage>
</organism>
<evidence type="ECO:0000256" key="1">
    <source>
        <dbReference type="SAM" id="Phobius"/>
    </source>
</evidence>
<dbReference type="InterPro" id="IPR046657">
    <property type="entry name" value="DUF6766"/>
</dbReference>
<evidence type="ECO:0000313" key="2">
    <source>
        <dbReference type="EMBL" id="MBP3983391.1"/>
    </source>
</evidence>
<gene>
    <name evidence="2" type="ORF">J5837_03055</name>
</gene>
<keyword evidence="1" id="KW-0812">Transmembrane</keyword>
<dbReference type="EMBL" id="JAGKTC010000001">
    <property type="protein sequence ID" value="MBP3983391.1"/>
    <property type="molecule type" value="Genomic_DNA"/>
</dbReference>
<dbReference type="Proteomes" id="UP000673447">
    <property type="component" value="Unassembled WGS sequence"/>
</dbReference>
<reference evidence="2" key="2">
    <citation type="submission" date="2021-03" db="EMBL/GenBank/DDBJ databases">
        <authorList>
            <person name="Cao W."/>
        </authorList>
    </citation>
    <scope>NUCLEOTIDE SEQUENCE</scope>
    <source>
        <strain evidence="2">110414</strain>
    </source>
</reference>
<protein>
    <recommendedName>
        <fullName evidence="4">Transmembrane protein</fullName>
    </recommendedName>
</protein>
<evidence type="ECO:0000313" key="3">
    <source>
        <dbReference type="Proteomes" id="UP000673447"/>
    </source>
</evidence>
<evidence type="ECO:0008006" key="4">
    <source>
        <dbReference type="Google" id="ProtNLM"/>
    </source>
</evidence>
<sequence>MNNASAHPWYVRHGLGLALLAICVVSLVGQVLAGHAAWNEERADEGMSPLSLVAYLETGHFVSATFENWESEFLQMGMYVLLTVWLRQRGSAESRPLDPAEEEERVMPGPAPAWATAGGWREFVYSNSLAIAFFLLFAASFLAHLEGSWRHELDERAMKGKPPIALWDHFTGSQFWFESFQNWQSEFLSVLAIVVLSIFLRQHNSPQSKPVRAPHRQTGT</sequence>
<dbReference type="AlphaFoldDB" id="A0A940X161"/>
<accession>A0A940X161</accession>
<name>A0A940X161_9GAMM</name>
<keyword evidence="1" id="KW-0472">Membrane</keyword>
<keyword evidence="3" id="KW-1185">Reference proteome</keyword>
<feature type="transmembrane region" description="Helical" evidence="1">
    <location>
        <begin position="15"/>
        <end position="38"/>
    </location>
</feature>
<feature type="transmembrane region" description="Helical" evidence="1">
    <location>
        <begin position="183"/>
        <end position="200"/>
    </location>
</feature>
<dbReference type="Pfam" id="PF20554">
    <property type="entry name" value="DUF6766"/>
    <property type="match status" value="1"/>
</dbReference>
<comment type="caution">
    <text evidence="2">The sequence shown here is derived from an EMBL/GenBank/DDBJ whole genome shotgun (WGS) entry which is preliminary data.</text>
</comment>
<feature type="transmembrane region" description="Helical" evidence="1">
    <location>
        <begin position="123"/>
        <end position="143"/>
    </location>
</feature>